<name>A0A1R4F8H4_9MICC</name>
<evidence type="ECO:0000259" key="2">
    <source>
        <dbReference type="Pfam" id="PF12697"/>
    </source>
</evidence>
<dbReference type="InterPro" id="IPR000073">
    <property type="entry name" value="AB_hydrolase_1"/>
</dbReference>
<dbReference type="RefSeq" id="WP_198962462.1">
    <property type="nucleotide sequence ID" value="NZ_FUHW01000013.1"/>
</dbReference>
<keyword evidence="3" id="KW-0378">Hydrolase</keyword>
<sequence length="285" mass="31319">MNERPTARPAAAERPDPAGYPEIHRPLRPRMDGKPAQTLVFLHGGNVANWMWDPQVKAFPAYQIFTPHLPGFGARAEEDWSGLDSAADDVAAFIAEEVEDGRVHLVGQSLGGVVGLRVLARHPELFASALFTGAGIRPVGAGTRLSTAAQLRFGDAEWFWKVQAGAFGIPANSRRLYSEHGLTLRPENMKAMLEEVQAGGLPDGLGEYTERLMMVAGAREPALVRKGFADVAAIREDTVFRLAPGLHHQWSVEDPLFFNAMVRAWIERGEVHPRLERVPGLQHEV</sequence>
<accession>A0A1R4F8H4</accession>
<feature type="domain" description="AB hydrolase-1" evidence="2">
    <location>
        <begin position="39"/>
        <end position="258"/>
    </location>
</feature>
<feature type="region of interest" description="Disordered" evidence="1">
    <location>
        <begin position="1"/>
        <end position="30"/>
    </location>
</feature>
<dbReference type="Gene3D" id="3.40.50.1820">
    <property type="entry name" value="alpha/beta hydrolase"/>
    <property type="match status" value="1"/>
</dbReference>
<evidence type="ECO:0000313" key="4">
    <source>
        <dbReference type="Proteomes" id="UP000195913"/>
    </source>
</evidence>
<dbReference type="PANTHER" id="PTHR43139">
    <property type="entry name" value="SI:DKEY-122A22.2"/>
    <property type="match status" value="1"/>
</dbReference>
<gene>
    <name evidence="3" type="ORF">FM101_02740</name>
</gene>
<dbReference type="EC" id="3.1.1.24" evidence="3"/>
<dbReference type="EMBL" id="FUHW01000013">
    <property type="protein sequence ID" value="SJM52184.1"/>
    <property type="molecule type" value="Genomic_DNA"/>
</dbReference>
<protein>
    <submittedName>
        <fullName evidence="3">Beta-ketoadipate enol-lactone hydrolase</fullName>
        <ecNumber evidence="3">3.1.1.24</ecNumber>
    </submittedName>
</protein>
<dbReference type="InterPro" id="IPR052370">
    <property type="entry name" value="Meta-cleavage_hydrolase"/>
</dbReference>
<reference evidence="3 4" key="1">
    <citation type="submission" date="2017-02" db="EMBL/GenBank/DDBJ databases">
        <authorList>
            <person name="Peterson S.W."/>
        </authorList>
    </citation>
    <scope>NUCLEOTIDE SEQUENCE [LARGE SCALE GENOMIC DNA]</scope>
    <source>
        <strain evidence="3 4">B Ar 00.02</strain>
    </source>
</reference>
<evidence type="ECO:0000256" key="1">
    <source>
        <dbReference type="SAM" id="MobiDB-lite"/>
    </source>
</evidence>
<dbReference type="Proteomes" id="UP000195913">
    <property type="component" value="Unassembled WGS sequence"/>
</dbReference>
<dbReference type="InterPro" id="IPR029058">
    <property type="entry name" value="AB_hydrolase_fold"/>
</dbReference>
<dbReference type="AlphaFoldDB" id="A0A1R4F8H4"/>
<dbReference type="Pfam" id="PF12697">
    <property type="entry name" value="Abhydrolase_6"/>
    <property type="match status" value="1"/>
</dbReference>
<proteinExistence type="predicted"/>
<dbReference type="SUPFAM" id="SSF53474">
    <property type="entry name" value="alpha/beta-Hydrolases"/>
    <property type="match status" value="1"/>
</dbReference>
<dbReference type="PANTHER" id="PTHR43139:SF52">
    <property type="entry name" value="SI:DKEY-122A22.2"/>
    <property type="match status" value="1"/>
</dbReference>
<dbReference type="GO" id="GO:0047570">
    <property type="term" value="F:3-oxoadipate enol-lactonase activity"/>
    <property type="evidence" value="ECO:0007669"/>
    <property type="project" value="UniProtKB-EC"/>
</dbReference>
<evidence type="ECO:0000313" key="3">
    <source>
        <dbReference type="EMBL" id="SJM52184.1"/>
    </source>
</evidence>
<organism evidence="3 4">
    <name type="scientific">Arthrobacter rhombi</name>
    <dbReference type="NCBI Taxonomy" id="71253"/>
    <lineage>
        <taxon>Bacteria</taxon>
        <taxon>Bacillati</taxon>
        <taxon>Actinomycetota</taxon>
        <taxon>Actinomycetes</taxon>
        <taxon>Micrococcales</taxon>
        <taxon>Micrococcaceae</taxon>
        <taxon>Arthrobacter</taxon>
    </lineage>
</organism>
<keyword evidence="4" id="KW-1185">Reference proteome</keyword>